<dbReference type="InterPro" id="IPR043129">
    <property type="entry name" value="ATPase_NBD"/>
</dbReference>
<dbReference type="InterPro" id="IPR004000">
    <property type="entry name" value="Actin"/>
</dbReference>
<comment type="subcellular location">
    <subcellularLocation>
        <location evidence="1">Cytoplasm</location>
        <location evidence="1">Cytoskeleton</location>
    </subcellularLocation>
</comment>
<dbReference type="Gene3D" id="3.30.420.40">
    <property type="match status" value="1"/>
</dbReference>
<dbReference type="Pfam" id="PF00022">
    <property type="entry name" value="Actin"/>
    <property type="match status" value="1"/>
</dbReference>
<dbReference type="Proteomes" id="UP000322000">
    <property type="component" value="Chromosome 20"/>
</dbReference>
<evidence type="ECO:0000313" key="7">
    <source>
        <dbReference type="RefSeq" id="XP_026745227.1"/>
    </source>
</evidence>
<keyword evidence="3" id="KW-0547">Nucleotide-binding</keyword>
<keyword evidence="5" id="KW-0206">Cytoskeleton</keyword>
<evidence type="ECO:0000256" key="1">
    <source>
        <dbReference type="ARBA" id="ARBA00004245"/>
    </source>
</evidence>
<accession>A0A7E5WY93</accession>
<name>A0A7E5WY93_TRINI</name>
<dbReference type="InParanoid" id="A0A7E5WY93"/>
<keyword evidence="2" id="KW-0963">Cytoplasm</keyword>
<proteinExistence type="predicted"/>
<evidence type="ECO:0000256" key="2">
    <source>
        <dbReference type="ARBA" id="ARBA00022490"/>
    </source>
</evidence>
<gene>
    <name evidence="7" type="primary">LOC113506590</name>
</gene>
<reference evidence="7" key="1">
    <citation type="submission" date="2025-08" db="UniProtKB">
        <authorList>
            <consortium name="RefSeq"/>
        </authorList>
    </citation>
    <scope>IDENTIFICATION</scope>
</reference>
<evidence type="ECO:0000256" key="4">
    <source>
        <dbReference type="ARBA" id="ARBA00022840"/>
    </source>
</evidence>
<dbReference type="AlphaFoldDB" id="A0A7E5WY93"/>
<dbReference type="SUPFAM" id="SSF53067">
    <property type="entry name" value="Actin-like ATPase domain"/>
    <property type="match status" value="1"/>
</dbReference>
<evidence type="ECO:0000313" key="6">
    <source>
        <dbReference type="Proteomes" id="UP000322000"/>
    </source>
</evidence>
<sequence length="132" mass="15093">MPFTKPVIVIDNGSYYVKAGFACDNHPVSIFRSVVGRPKYLNGTYGKSHYEVLIGDAAVARSDVLDLSCPVESGKIVHWDNMERIWHHIFYRELKAAPEDRCVMLSCAPATSWKDKYEFTFLVTHSWIVMFC</sequence>
<organism evidence="6 7">
    <name type="scientific">Trichoplusia ni</name>
    <name type="common">Cabbage looper</name>
    <dbReference type="NCBI Taxonomy" id="7111"/>
    <lineage>
        <taxon>Eukaryota</taxon>
        <taxon>Metazoa</taxon>
        <taxon>Ecdysozoa</taxon>
        <taxon>Arthropoda</taxon>
        <taxon>Hexapoda</taxon>
        <taxon>Insecta</taxon>
        <taxon>Pterygota</taxon>
        <taxon>Neoptera</taxon>
        <taxon>Endopterygota</taxon>
        <taxon>Lepidoptera</taxon>
        <taxon>Glossata</taxon>
        <taxon>Ditrysia</taxon>
        <taxon>Noctuoidea</taxon>
        <taxon>Noctuidae</taxon>
        <taxon>Plusiinae</taxon>
        <taxon>Trichoplusia</taxon>
    </lineage>
</organism>
<keyword evidence="4" id="KW-0067">ATP-binding</keyword>
<dbReference type="GeneID" id="113506590"/>
<dbReference type="KEGG" id="tnl:113506590"/>
<dbReference type="GO" id="GO:0005856">
    <property type="term" value="C:cytoskeleton"/>
    <property type="evidence" value="ECO:0007669"/>
    <property type="project" value="UniProtKB-SubCell"/>
</dbReference>
<keyword evidence="6" id="KW-1185">Reference proteome</keyword>
<dbReference type="PANTHER" id="PTHR11937">
    <property type="entry name" value="ACTIN"/>
    <property type="match status" value="1"/>
</dbReference>
<dbReference type="GO" id="GO:0005524">
    <property type="term" value="F:ATP binding"/>
    <property type="evidence" value="ECO:0007669"/>
    <property type="project" value="UniProtKB-KW"/>
</dbReference>
<evidence type="ECO:0000256" key="5">
    <source>
        <dbReference type="ARBA" id="ARBA00023212"/>
    </source>
</evidence>
<protein>
    <submittedName>
        <fullName evidence="7">Actin-like</fullName>
    </submittedName>
</protein>
<dbReference type="RefSeq" id="XP_026745227.1">
    <property type="nucleotide sequence ID" value="XM_026889426.1"/>
</dbReference>
<dbReference type="FunFam" id="3.30.420.40:FF:000148">
    <property type="entry name" value="Actin, alpha skeletal muscle"/>
    <property type="match status" value="1"/>
</dbReference>
<dbReference type="OrthoDB" id="5132116at2759"/>
<evidence type="ECO:0000256" key="3">
    <source>
        <dbReference type="ARBA" id="ARBA00022741"/>
    </source>
</evidence>